<reference evidence="2" key="1">
    <citation type="journal article" date="2011" name="Proc. Natl. Acad. Sci. U.S.A.">
        <title>Genomic insights into the physiology and ecology of the marine filamentous cyanobacterium Lyngbya majuscula.</title>
        <authorList>
            <person name="Jones A.C."/>
            <person name="Monroe E.A."/>
            <person name="Podell S."/>
            <person name="Hess W.R."/>
            <person name="Klages S."/>
            <person name="Esquenazi E."/>
            <person name="Niessen S."/>
            <person name="Hoover H."/>
            <person name="Rothmann M."/>
            <person name="Lasken R.S."/>
            <person name="Yates J.R.III."/>
            <person name="Reinhardt R."/>
            <person name="Kube M."/>
            <person name="Burkart M.D."/>
            <person name="Allen E.E."/>
            <person name="Dorrestein P.C."/>
            <person name="Gerwick W.H."/>
            <person name="Gerwick L."/>
        </authorList>
    </citation>
    <scope>NUCLEOTIDE SEQUENCE [LARGE SCALE GENOMIC DNA]</scope>
    <source>
        <strain evidence="2">3L</strain>
    </source>
</reference>
<dbReference type="HOGENOM" id="CLU_1033693_0_0_3"/>
<dbReference type="Proteomes" id="UP000003959">
    <property type="component" value="Unassembled WGS sequence"/>
</dbReference>
<gene>
    <name evidence="1" type="ORF">LYNGBM3L_42270</name>
</gene>
<dbReference type="RefSeq" id="WP_008187399.1">
    <property type="nucleotide sequence ID" value="NZ_GL890941.1"/>
</dbReference>
<keyword evidence="2" id="KW-1185">Reference proteome</keyword>
<accession>F4XW26</accession>
<dbReference type="EMBL" id="GL890941">
    <property type="protein sequence ID" value="EGJ31215.1"/>
    <property type="molecule type" value="Genomic_DNA"/>
</dbReference>
<proteinExistence type="predicted"/>
<protein>
    <submittedName>
        <fullName evidence="1">Uncharacterized protein</fullName>
    </submittedName>
</protein>
<dbReference type="AlphaFoldDB" id="F4XW26"/>
<sequence>MPVGYEPYPKKIPSANERRVIIVLPGDKIEQIRNDKNYDKFYQSIQTNDQTWLMDNLIENYQDPETISFLKKLDHENILDNGNILVQSSEDPMKYFLADKVENKVVLPKWYHYITICNYLGATSIDLKITDVTNFAEETNVKAKILGLIYNLYLSAKISRDKKKELENHAKMELKKEPPNLDLVKEYVKKYSLEKDADISFIINNRQFNKDLKFKQNINLFSQVETSLNVAASLVIPESFTQLKASLKKSIKETRKYTVTIALDFGYKS</sequence>
<evidence type="ECO:0000313" key="1">
    <source>
        <dbReference type="EMBL" id="EGJ31215.1"/>
    </source>
</evidence>
<name>F4XW26_9CYAN</name>
<organism evidence="1 2">
    <name type="scientific">Moorena producens 3L</name>
    <dbReference type="NCBI Taxonomy" id="489825"/>
    <lineage>
        <taxon>Bacteria</taxon>
        <taxon>Bacillati</taxon>
        <taxon>Cyanobacteriota</taxon>
        <taxon>Cyanophyceae</taxon>
        <taxon>Coleofasciculales</taxon>
        <taxon>Coleofasciculaceae</taxon>
        <taxon>Moorena</taxon>
    </lineage>
</organism>
<evidence type="ECO:0000313" key="2">
    <source>
        <dbReference type="Proteomes" id="UP000003959"/>
    </source>
</evidence>